<keyword evidence="4 5" id="KW-0472">Membrane</keyword>
<feature type="transmembrane region" description="Helical" evidence="5">
    <location>
        <begin position="126"/>
        <end position="154"/>
    </location>
</feature>
<dbReference type="InterPro" id="IPR052527">
    <property type="entry name" value="Metal_cation-efflux_comp"/>
</dbReference>
<dbReference type="InterPro" id="IPR007318">
    <property type="entry name" value="Phopholipid_MeTrfase"/>
</dbReference>
<evidence type="ECO:0000313" key="6">
    <source>
        <dbReference type="EMBL" id="XCG50610.1"/>
    </source>
</evidence>
<keyword evidence="2 5" id="KW-0812">Transmembrane</keyword>
<sequence>MSTLVILLRAVSLVAFAGPMSLLGIGRRAGGRRARPRHGGGDQAPLVANLAAFGLFFPSLLIFSGSSEAPMALPLALSGCLLALAGATIVLRSRAELGAAWSLTPKTDPSTGLVTTGPYRLVRHPIYLGLTLLAVGAALAFGSWPAFLIVLFGVGPTFAWRARAEEKLLSRTFDGRYAIYRQKTKMIIPYLL</sequence>
<gene>
    <name evidence="6" type="ORF">ABVK50_09095</name>
</gene>
<dbReference type="EC" id="2.1.1.334" evidence="6"/>
<proteinExistence type="predicted"/>
<evidence type="ECO:0000256" key="4">
    <source>
        <dbReference type="ARBA" id="ARBA00023136"/>
    </source>
</evidence>
<dbReference type="EC" id="2.1.1.100" evidence="6"/>
<dbReference type="PANTHER" id="PTHR43847">
    <property type="entry name" value="BLL3993 PROTEIN"/>
    <property type="match status" value="1"/>
</dbReference>
<dbReference type="GO" id="GO:0032259">
    <property type="term" value="P:methylation"/>
    <property type="evidence" value="ECO:0007669"/>
    <property type="project" value="UniProtKB-KW"/>
</dbReference>
<dbReference type="GO" id="GO:0004671">
    <property type="term" value="F:protein C-terminal S-isoprenylcysteine carboxyl O-methyltransferase activity"/>
    <property type="evidence" value="ECO:0007669"/>
    <property type="project" value="UniProtKB-EC"/>
</dbReference>
<dbReference type="RefSeq" id="WP_353641863.1">
    <property type="nucleotide sequence ID" value="NZ_CP159253.1"/>
</dbReference>
<dbReference type="Pfam" id="PF04191">
    <property type="entry name" value="PEMT"/>
    <property type="match status" value="1"/>
</dbReference>
<dbReference type="GO" id="GO:0012505">
    <property type="term" value="C:endomembrane system"/>
    <property type="evidence" value="ECO:0007669"/>
    <property type="project" value="UniProtKB-SubCell"/>
</dbReference>
<evidence type="ECO:0000256" key="5">
    <source>
        <dbReference type="SAM" id="Phobius"/>
    </source>
</evidence>
<comment type="subcellular location">
    <subcellularLocation>
        <location evidence="1">Endomembrane system</location>
        <topology evidence="1">Multi-pass membrane protein</topology>
    </subcellularLocation>
</comment>
<evidence type="ECO:0000256" key="1">
    <source>
        <dbReference type="ARBA" id="ARBA00004127"/>
    </source>
</evidence>
<feature type="transmembrane region" description="Helical" evidence="5">
    <location>
        <begin position="46"/>
        <end position="65"/>
    </location>
</feature>
<keyword evidence="6" id="KW-0808">Transferase</keyword>
<reference evidence="6" key="1">
    <citation type="submission" date="2024-06" db="EMBL/GenBank/DDBJ databases">
        <title>Mesorhizobium karijinii sp. nov., a symbiont of the iconic Swainsona formosa from arid Australia.</title>
        <authorList>
            <person name="Hill Y.J."/>
            <person name="Watkin E.L.J."/>
            <person name="O'Hara G.W."/>
            <person name="Terpolilli J."/>
            <person name="Tye M.L."/>
            <person name="Kohlmeier M.G."/>
        </authorList>
    </citation>
    <scope>NUCLEOTIDE SEQUENCE</scope>
    <source>
        <strain evidence="6">WSM2240</strain>
    </source>
</reference>
<accession>A0AAU8CUE9</accession>
<feature type="transmembrane region" description="Helical" evidence="5">
    <location>
        <begin position="71"/>
        <end position="91"/>
    </location>
</feature>
<dbReference type="EMBL" id="CP159253">
    <property type="protein sequence ID" value="XCG50610.1"/>
    <property type="molecule type" value="Genomic_DNA"/>
</dbReference>
<organism evidence="6">
    <name type="scientific">Mesorhizobium sp. WSM2240</name>
    <dbReference type="NCBI Taxonomy" id="3228851"/>
    <lineage>
        <taxon>Bacteria</taxon>
        <taxon>Pseudomonadati</taxon>
        <taxon>Pseudomonadota</taxon>
        <taxon>Alphaproteobacteria</taxon>
        <taxon>Hyphomicrobiales</taxon>
        <taxon>Phyllobacteriaceae</taxon>
        <taxon>Mesorhizobium</taxon>
    </lineage>
</organism>
<name>A0AAU8CUE9_9HYPH</name>
<protein>
    <submittedName>
        <fullName evidence="6">Isoprenylcysteine carboxylmethyltransferase family protein</fullName>
        <ecNumber evidence="6">2.1.1.100</ecNumber>
        <ecNumber evidence="6">2.1.1.334</ecNumber>
    </submittedName>
</protein>
<evidence type="ECO:0000256" key="2">
    <source>
        <dbReference type="ARBA" id="ARBA00022692"/>
    </source>
</evidence>
<dbReference type="AlphaFoldDB" id="A0AAU8CUE9"/>
<dbReference type="Gene3D" id="1.20.120.1630">
    <property type="match status" value="1"/>
</dbReference>
<keyword evidence="6" id="KW-0489">Methyltransferase</keyword>
<feature type="transmembrane region" description="Helical" evidence="5">
    <location>
        <begin position="6"/>
        <end position="25"/>
    </location>
</feature>
<dbReference type="PANTHER" id="PTHR43847:SF1">
    <property type="entry name" value="BLL3993 PROTEIN"/>
    <property type="match status" value="1"/>
</dbReference>
<keyword evidence="3 5" id="KW-1133">Transmembrane helix</keyword>
<evidence type="ECO:0000256" key="3">
    <source>
        <dbReference type="ARBA" id="ARBA00022989"/>
    </source>
</evidence>